<dbReference type="CDD" id="cd04269">
    <property type="entry name" value="ZnMc_adamalysin_II_like"/>
    <property type="match status" value="1"/>
</dbReference>
<evidence type="ECO:0000256" key="3">
    <source>
        <dbReference type="PROSITE-ProRule" id="PRU00276"/>
    </source>
</evidence>
<feature type="binding site" evidence="3">
    <location>
        <position position="959"/>
    </location>
    <ligand>
        <name>Zn(2+)</name>
        <dbReference type="ChEBI" id="CHEBI:29105"/>
        <note>catalytic</note>
    </ligand>
</feature>
<dbReference type="Pfam" id="PF00200">
    <property type="entry name" value="Disintegrin"/>
    <property type="match status" value="1"/>
</dbReference>
<name>A0A1I8FVI7_9PLAT</name>
<feature type="transmembrane region" description="Helical" evidence="5">
    <location>
        <begin position="574"/>
        <end position="598"/>
    </location>
</feature>
<dbReference type="GO" id="GO:0006509">
    <property type="term" value="P:membrane protein ectodomain proteolysis"/>
    <property type="evidence" value="ECO:0007669"/>
    <property type="project" value="TreeGrafter"/>
</dbReference>
<accession>A0A1I8FVI7</accession>
<feature type="disulfide bond" evidence="2">
    <location>
        <begin position="1086"/>
        <end position="1106"/>
    </location>
</feature>
<dbReference type="InterPro" id="IPR012337">
    <property type="entry name" value="RNaseH-like_sf"/>
</dbReference>
<evidence type="ECO:0000259" key="7">
    <source>
        <dbReference type="PROSITE" id="PS50215"/>
    </source>
</evidence>
<dbReference type="Gene3D" id="3.40.390.10">
    <property type="entry name" value="Collagenase (Catalytic Domain)"/>
    <property type="match status" value="1"/>
</dbReference>
<dbReference type="SUPFAM" id="SSF53098">
    <property type="entry name" value="Ribonuclease H-like"/>
    <property type="match status" value="1"/>
</dbReference>
<dbReference type="InterPro" id="IPR034027">
    <property type="entry name" value="Reprolysin_adamalysin"/>
</dbReference>
<evidence type="ECO:0000313" key="8">
    <source>
        <dbReference type="Proteomes" id="UP000095280"/>
    </source>
</evidence>
<feature type="region of interest" description="Disordered" evidence="4">
    <location>
        <begin position="495"/>
        <end position="514"/>
    </location>
</feature>
<feature type="domain" description="Peptidase M12B" evidence="7">
    <location>
        <begin position="816"/>
        <end position="1016"/>
    </location>
</feature>
<dbReference type="Pfam" id="PF01421">
    <property type="entry name" value="Reprolysin"/>
    <property type="match status" value="1"/>
</dbReference>
<sequence length="1385" mass="150405">VRNFKSPVEHAANQADFPLLRADRIKVKQKAGEGWFSINFGRKLLTFNVNVNVKERLDVDARKARWQNRLVETKLKSILLRDAVERCFSGDREILDMIKTATASDQTNQRLCDVIAAGWPEHRSRLTDDLKVFWDLRGASYLVYVGAYSRWLSVTRLWSTSSLAVLEVLQDHFQNFGVPEKLISDGGPQLSAREAERYVQTAKNLMKKCKKTGQSLEMELLHYRSTPIGSGFPSPAEMAFGRKLRCDLPRQCKTCDLERLMSTTANKRKKKIFQKKRIRAAQQYDRVWLQRGRRDWVAAEIDSEVGDSLRSYWVRTETGQLLRWNRRFIRLRNSMRKKSLVFLLLYRDAECGLQQCYQDTRPSSANRVIIGNTTCYTLPKIDLSSSGLRSPSLVPDGAKCGTNSMCVNSTCTPLSTVRACTSCPDCGVNGVLTTGSVCFCNPGFAPPNCSTVGCGGSVTSPLTCSGIPLSDPSSGLLDRLARPYPWALNPTPPLTSPTPLLGLPDPTSGPAPPLTYTTSGLPRFASGAFLSLIGSPSLISQPISDPTTSTLLTTTPSNQNGTVVNPDTIFGLQMWQIIAILVGAAGVFILLVIISVNARCSIRNQRLRRAKRTARPAPPSQHPPPSRQQQLTRQQPSLPQPPPRPDFLRASPYLAYKPAFVLDDFTAPPPPAWPPPPSFRTAAPAMINRRVLIRTREDNFTAGHKAPCMYHGTDAKTGDSAFASTIDGHLKMTFKLNGSWYQVEKTSGNASDGTAIARKFEAREGEAANRCHYKVPPRNSSEMNARGASSSQLLSGFGSEKSGMNVESFQGETVDKMLELVIVVDSSFVSKAGSEASAVARVLQIINFVNGLFQPLRLRVVLTEIIVWSTDAILVSSDSDGTLNRFTRYKAMDIGVRHDTVMLLSAQAFDGGETLGLAWLMATCNKLYSCGLVYDKYPEEISTALVLTHEIGHNLGFEHMQDFTACQCNRSSTGCIMNSYLASATRMEALGWSSCSLDAWSSQASETWRTCLSDAPDASYTISNSAAVCGNGILEAGEQCDCGPAQTCSSKCCDAKTCQLKANATCASGACCDWDTCTLRPRGRVCRAADGPCDVPETCSGSGEWCPSDDKVADGVDCAAGQAFCYKGQCRSSTAQCQRLFSSAARSADSECFTRLNVRSEYLYGHCHMRLTNLLVADSTTPTFSYLACAAQDAECGLQQCYQDTRPSSANRVTIGSTTCYTLPNIDLSSSGLRSPSLVPDGAKCGTNSMCVNSTCTPLSTVRACRSCPNCGANGVLTTGSVCFCKTGFGPPNCSTVGCGGSVTSPLTCSGPVATTATPTRAWTTATIDSTTTTGTTATTDTTTHWHNCHHCTTAPLAHCHHCTTAQTATKHLFCKDSHSVPTME</sequence>
<dbReference type="SUPFAM" id="SSF57552">
    <property type="entry name" value="Blood coagulation inhibitor (disintegrin)"/>
    <property type="match status" value="1"/>
</dbReference>
<dbReference type="PANTHER" id="PTHR11905">
    <property type="entry name" value="ADAM A DISINTEGRIN AND METALLOPROTEASE DOMAIN"/>
    <property type="match status" value="1"/>
</dbReference>
<keyword evidence="8" id="KW-1185">Reference proteome</keyword>
<dbReference type="PROSITE" id="PS50215">
    <property type="entry name" value="ADAM_MEPRO"/>
    <property type="match status" value="1"/>
</dbReference>
<evidence type="ECO:0000256" key="5">
    <source>
        <dbReference type="SAM" id="Phobius"/>
    </source>
</evidence>
<comment type="caution">
    <text evidence="3">Lacks conserved residue(s) required for the propagation of feature annotation.</text>
</comment>
<proteinExistence type="predicted"/>
<dbReference type="InterPro" id="IPR001590">
    <property type="entry name" value="Peptidase_M12B"/>
</dbReference>
<feature type="active site" evidence="3">
    <location>
        <position position="950"/>
    </location>
</feature>
<dbReference type="GO" id="GO:0004222">
    <property type="term" value="F:metalloendopeptidase activity"/>
    <property type="evidence" value="ECO:0007669"/>
    <property type="project" value="InterPro"/>
</dbReference>
<keyword evidence="3" id="KW-0862">Zinc</keyword>
<feature type="domain" description="Disintegrin" evidence="6">
    <location>
        <begin position="1026"/>
        <end position="1114"/>
    </location>
</feature>
<evidence type="ECO:0000256" key="4">
    <source>
        <dbReference type="SAM" id="MobiDB-lite"/>
    </source>
</evidence>
<dbReference type="InterPro" id="IPR036436">
    <property type="entry name" value="Disintegrin_dom_sf"/>
</dbReference>
<dbReference type="InterPro" id="IPR001762">
    <property type="entry name" value="Disintegrin_dom"/>
</dbReference>
<dbReference type="Proteomes" id="UP000095280">
    <property type="component" value="Unplaced"/>
</dbReference>
<feature type="region of interest" description="Disordered" evidence="4">
    <location>
        <begin position="607"/>
        <end position="645"/>
    </location>
</feature>
<evidence type="ECO:0000259" key="6">
    <source>
        <dbReference type="PROSITE" id="PS50214"/>
    </source>
</evidence>
<keyword evidence="5" id="KW-0812">Transmembrane</keyword>
<keyword evidence="5" id="KW-1133">Transmembrane helix</keyword>
<keyword evidence="1 2" id="KW-1015">Disulfide bond</keyword>
<dbReference type="SMART" id="SM00050">
    <property type="entry name" value="DISIN"/>
    <property type="match status" value="1"/>
</dbReference>
<dbReference type="FunFam" id="4.10.70.10:FF:000001">
    <property type="entry name" value="Disintegrin and metalloproteinase domain-containing protein 22"/>
    <property type="match status" value="1"/>
</dbReference>
<feature type="compositionally biased region" description="Low complexity" evidence="4">
    <location>
        <begin position="627"/>
        <end position="637"/>
    </location>
</feature>
<dbReference type="InterPro" id="IPR006586">
    <property type="entry name" value="ADAM_Cys-rich"/>
</dbReference>
<reference evidence="9" key="1">
    <citation type="submission" date="2016-11" db="UniProtKB">
        <authorList>
            <consortium name="WormBaseParasite"/>
        </authorList>
    </citation>
    <scope>IDENTIFICATION</scope>
</reference>
<feature type="binding site" evidence="3">
    <location>
        <position position="949"/>
    </location>
    <ligand>
        <name>Zn(2+)</name>
        <dbReference type="ChEBI" id="CHEBI:29105"/>
        <note>catalytic</note>
    </ligand>
</feature>
<evidence type="ECO:0000256" key="1">
    <source>
        <dbReference type="ARBA" id="ARBA00023157"/>
    </source>
</evidence>
<protein>
    <submittedName>
        <fullName evidence="9">Integrase catalytic domain-containing protein</fullName>
    </submittedName>
</protein>
<feature type="compositionally biased region" description="Low complexity" evidence="4">
    <location>
        <begin position="497"/>
        <end position="506"/>
    </location>
</feature>
<dbReference type="PROSITE" id="PS50214">
    <property type="entry name" value="DISINTEGRIN_2"/>
    <property type="match status" value="1"/>
</dbReference>
<keyword evidence="5" id="KW-0472">Membrane</keyword>
<dbReference type="GO" id="GO:0046872">
    <property type="term" value="F:metal ion binding"/>
    <property type="evidence" value="ECO:0007669"/>
    <property type="project" value="UniProtKB-KW"/>
</dbReference>
<organism evidence="8 9">
    <name type="scientific">Macrostomum lignano</name>
    <dbReference type="NCBI Taxonomy" id="282301"/>
    <lineage>
        <taxon>Eukaryota</taxon>
        <taxon>Metazoa</taxon>
        <taxon>Spiralia</taxon>
        <taxon>Lophotrochozoa</taxon>
        <taxon>Platyhelminthes</taxon>
        <taxon>Rhabditophora</taxon>
        <taxon>Macrostomorpha</taxon>
        <taxon>Macrostomida</taxon>
        <taxon>Macrostomidae</taxon>
        <taxon>Macrostomum</taxon>
    </lineage>
</organism>
<dbReference type="InterPro" id="IPR036397">
    <property type="entry name" value="RNaseH_sf"/>
</dbReference>
<dbReference type="WBParaSite" id="maker-uti_cns_0000170-snap-gene-0.2-mRNA-1">
    <property type="protein sequence ID" value="maker-uti_cns_0000170-snap-gene-0.2-mRNA-1"/>
    <property type="gene ID" value="maker-uti_cns_0000170-snap-gene-0.2"/>
</dbReference>
<dbReference type="InterPro" id="IPR024079">
    <property type="entry name" value="MetalloPept_cat_dom_sf"/>
</dbReference>
<feature type="compositionally biased region" description="Pro residues" evidence="4">
    <location>
        <begin position="616"/>
        <end position="626"/>
    </location>
</feature>
<evidence type="ECO:0000313" key="9">
    <source>
        <dbReference type="WBParaSite" id="maker-uti_cns_0000170-snap-gene-0.2-mRNA-1"/>
    </source>
</evidence>
<keyword evidence="3" id="KW-0479">Metal-binding</keyword>
<dbReference type="GO" id="GO:0003676">
    <property type="term" value="F:nucleic acid binding"/>
    <property type="evidence" value="ECO:0007669"/>
    <property type="project" value="InterPro"/>
</dbReference>
<dbReference type="Pfam" id="PF08516">
    <property type="entry name" value="ADAM_CR"/>
    <property type="match status" value="1"/>
</dbReference>
<dbReference type="SMART" id="SM00608">
    <property type="entry name" value="ACR"/>
    <property type="match status" value="1"/>
</dbReference>
<dbReference type="Gene3D" id="3.30.420.10">
    <property type="entry name" value="Ribonuclease H-like superfamily/Ribonuclease H"/>
    <property type="match status" value="1"/>
</dbReference>
<dbReference type="PANTHER" id="PTHR11905:SF159">
    <property type="entry name" value="ADAM METALLOPROTEASE"/>
    <property type="match status" value="1"/>
</dbReference>
<evidence type="ECO:0000256" key="2">
    <source>
        <dbReference type="PROSITE-ProRule" id="PRU00068"/>
    </source>
</evidence>
<feature type="binding site" evidence="3">
    <location>
        <position position="953"/>
    </location>
    <ligand>
        <name>Zn(2+)</name>
        <dbReference type="ChEBI" id="CHEBI:29105"/>
        <note>catalytic</note>
    </ligand>
</feature>
<dbReference type="Gene3D" id="4.10.70.10">
    <property type="entry name" value="Disintegrin domain"/>
    <property type="match status" value="1"/>
</dbReference>
<dbReference type="SUPFAM" id="SSF55486">
    <property type="entry name" value="Metalloproteases ('zincins'), catalytic domain"/>
    <property type="match status" value="1"/>
</dbReference>